<accession>A0ABS5NM08</accession>
<evidence type="ECO:0000313" key="1">
    <source>
        <dbReference type="EMBL" id="MBS4188845.1"/>
    </source>
</evidence>
<dbReference type="Proteomes" id="UP000681027">
    <property type="component" value="Unassembled WGS sequence"/>
</dbReference>
<reference evidence="1 2" key="1">
    <citation type="submission" date="2021-05" db="EMBL/GenBank/DDBJ databases">
        <title>Novel Bacillus species.</title>
        <authorList>
            <person name="Liu G."/>
        </authorList>
    </citation>
    <scope>NUCLEOTIDE SEQUENCE [LARGE SCALE GENOMIC DNA]</scope>
    <source>
        <strain evidence="1 2">FJAT-49705</strain>
    </source>
</reference>
<evidence type="ECO:0000313" key="2">
    <source>
        <dbReference type="Proteomes" id="UP000681027"/>
    </source>
</evidence>
<keyword evidence="2" id="KW-1185">Reference proteome</keyword>
<organism evidence="1 2">
    <name type="scientific">Cytobacillus citreus</name>
    <dbReference type="NCBI Taxonomy" id="2833586"/>
    <lineage>
        <taxon>Bacteria</taxon>
        <taxon>Bacillati</taxon>
        <taxon>Bacillota</taxon>
        <taxon>Bacilli</taxon>
        <taxon>Bacillales</taxon>
        <taxon>Bacillaceae</taxon>
        <taxon>Cytobacillus</taxon>
    </lineage>
</organism>
<name>A0ABS5NM08_9BACI</name>
<protein>
    <submittedName>
        <fullName evidence="1">Uncharacterized protein</fullName>
    </submittedName>
</protein>
<proteinExistence type="predicted"/>
<dbReference type="RefSeq" id="WP_213101329.1">
    <property type="nucleotide sequence ID" value="NZ_JAGYPM010000001.1"/>
</dbReference>
<comment type="caution">
    <text evidence="1">The sequence shown here is derived from an EMBL/GenBank/DDBJ whole genome shotgun (WGS) entry which is preliminary data.</text>
</comment>
<dbReference type="EMBL" id="JAGYPM010000001">
    <property type="protein sequence ID" value="MBS4188845.1"/>
    <property type="molecule type" value="Genomic_DNA"/>
</dbReference>
<gene>
    <name evidence="1" type="ORF">KHA94_01245</name>
</gene>
<sequence length="87" mass="9764">MFISYPENSLFKKVDWSILTNEAARMLFQLSSLEGIRLGKTNKSKRFVQQGVDSVTKHAERIPYHMTYADAEAQKLANVKNSSIGGA</sequence>